<keyword evidence="3" id="KW-0347">Helicase</keyword>
<keyword evidence="3" id="KW-0547">Nucleotide-binding</keyword>
<dbReference type="Gene3D" id="3.40.50.300">
    <property type="entry name" value="P-loop containing nucleotide triphosphate hydrolases"/>
    <property type="match status" value="1"/>
</dbReference>
<accession>A0A840PKT7</accession>
<dbReference type="RefSeq" id="WP_312927189.1">
    <property type="nucleotide sequence ID" value="NZ_BAABIX010000032.1"/>
</dbReference>
<feature type="domain" description="UvrD-like helicase C-terminal" evidence="2">
    <location>
        <begin position="111"/>
        <end position="146"/>
    </location>
</feature>
<comment type="caution">
    <text evidence="3">The sequence shown here is derived from an EMBL/GenBank/DDBJ whole genome shotgun (WGS) entry which is preliminary data.</text>
</comment>
<evidence type="ECO:0000259" key="2">
    <source>
        <dbReference type="Pfam" id="PF13538"/>
    </source>
</evidence>
<gene>
    <name evidence="3" type="ORF">HNP84_009322</name>
</gene>
<dbReference type="Proteomes" id="UP000578449">
    <property type="component" value="Unassembled WGS sequence"/>
</dbReference>
<organism evidence="3 4">
    <name type="scientific">Thermocatellispora tengchongensis</name>
    <dbReference type="NCBI Taxonomy" id="1073253"/>
    <lineage>
        <taxon>Bacteria</taxon>
        <taxon>Bacillati</taxon>
        <taxon>Actinomycetota</taxon>
        <taxon>Actinomycetes</taxon>
        <taxon>Streptosporangiales</taxon>
        <taxon>Streptosporangiaceae</taxon>
        <taxon>Thermocatellispora</taxon>
    </lineage>
</organism>
<evidence type="ECO:0000313" key="4">
    <source>
        <dbReference type="Proteomes" id="UP000578449"/>
    </source>
</evidence>
<keyword evidence="4" id="KW-1185">Reference proteome</keyword>
<dbReference type="Pfam" id="PF13538">
    <property type="entry name" value="UvrD_C_2"/>
    <property type="match status" value="1"/>
</dbReference>
<feature type="region of interest" description="Disordered" evidence="1">
    <location>
        <begin position="159"/>
        <end position="182"/>
    </location>
</feature>
<reference evidence="3 4" key="1">
    <citation type="submission" date="2020-08" db="EMBL/GenBank/DDBJ databases">
        <title>Genomic Encyclopedia of Type Strains, Phase IV (KMG-IV): sequencing the most valuable type-strain genomes for metagenomic binning, comparative biology and taxonomic classification.</title>
        <authorList>
            <person name="Goeker M."/>
        </authorList>
    </citation>
    <scope>NUCLEOTIDE SEQUENCE [LARGE SCALE GENOMIC DNA]</scope>
    <source>
        <strain evidence="3 4">DSM 45615</strain>
    </source>
</reference>
<sequence>MVALTTGFRVPAAVVEVANRLLAALDVDVPATRSFRADGRLRMRRVEPGGLLPAVVAAVREALAHEGSIGVLTADATEESVIAALWDAGLDVAPVRDGRAGRITVVPASLAKGLEYDHVVLAEPERIAESRPRGLNRLYVCLTRAVSRLDVLHCRPIPHLEEPDTTPVDAAPESPDTTAARG</sequence>
<proteinExistence type="predicted"/>
<protein>
    <submittedName>
        <fullName evidence="3">DNA helicase IV</fullName>
    </submittedName>
</protein>
<evidence type="ECO:0000256" key="1">
    <source>
        <dbReference type="SAM" id="MobiDB-lite"/>
    </source>
</evidence>
<dbReference type="InterPro" id="IPR027417">
    <property type="entry name" value="P-loop_NTPase"/>
</dbReference>
<keyword evidence="3" id="KW-0067">ATP-binding</keyword>
<keyword evidence="3" id="KW-0378">Hydrolase</keyword>
<dbReference type="GO" id="GO:0004386">
    <property type="term" value="F:helicase activity"/>
    <property type="evidence" value="ECO:0007669"/>
    <property type="project" value="UniProtKB-KW"/>
</dbReference>
<evidence type="ECO:0000313" key="3">
    <source>
        <dbReference type="EMBL" id="MBB5139559.1"/>
    </source>
</evidence>
<dbReference type="AlphaFoldDB" id="A0A840PKT7"/>
<dbReference type="SUPFAM" id="SSF52540">
    <property type="entry name" value="P-loop containing nucleoside triphosphate hydrolases"/>
    <property type="match status" value="1"/>
</dbReference>
<dbReference type="EMBL" id="JACHGN010000030">
    <property type="protein sequence ID" value="MBB5139559.1"/>
    <property type="molecule type" value="Genomic_DNA"/>
</dbReference>
<dbReference type="InterPro" id="IPR027785">
    <property type="entry name" value="UvrD-like_helicase_C"/>
</dbReference>
<name>A0A840PKT7_9ACTN</name>